<dbReference type="Proteomes" id="UP001500037">
    <property type="component" value="Unassembled WGS sequence"/>
</dbReference>
<keyword evidence="13" id="KW-0472">Membrane</keyword>
<evidence type="ECO:0000259" key="15">
    <source>
        <dbReference type="PROSITE" id="PS50885"/>
    </source>
</evidence>
<evidence type="ECO:0000256" key="7">
    <source>
        <dbReference type="ARBA" id="ARBA00022692"/>
    </source>
</evidence>
<dbReference type="EC" id="2.7.13.3" evidence="3"/>
<dbReference type="Pfam" id="PF00512">
    <property type="entry name" value="HisKA"/>
    <property type="match status" value="1"/>
</dbReference>
<dbReference type="SUPFAM" id="SSF55874">
    <property type="entry name" value="ATPase domain of HSP90 chaperone/DNA topoisomerase II/histidine kinase"/>
    <property type="match status" value="1"/>
</dbReference>
<feature type="transmembrane region" description="Helical" evidence="13">
    <location>
        <begin position="206"/>
        <end position="230"/>
    </location>
</feature>
<dbReference type="EMBL" id="BAAALF010000180">
    <property type="protein sequence ID" value="GAA1267019.1"/>
    <property type="molecule type" value="Genomic_DNA"/>
</dbReference>
<dbReference type="PANTHER" id="PTHR44936">
    <property type="entry name" value="SENSOR PROTEIN CREC"/>
    <property type="match status" value="1"/>
</dbReference>
<dbReference type="CDD" id="cd00082">
    <property type="entry name" value="HisKA"/>
    <property type="match status" value="1"/>
</dbReference>
<dbReference type="SMART" id="SM00388">
    <property type="entry name" value="HisKA"/>
    <property type="match status" value="1"/>
</dbReference>
<evidence type="ECO:0000256" key="12">
    <source>
        <dbReference type="ARBA" id="ARBA00023012"/>
    </source>
</evidence>
<keyword evidence="7 13" id="KW-0812">Transmembrane</keyword>
<evidence type="ECO:0000256" key="3">
    <source>
        <dbReference type="ARBA" id="ARBA00012438"/>
    </source>
</evidence>
<keyword evidence="4" id="KW-1003">Cell membrane</keyword>
<evidence type="ECO:0000256" key="4">
    <source>
        <dbReference type="ARBA" id="ARBA00022475"/>
    </source>
</evidence>
<evidence type="ECO:0000256" key="5">
    <source>
        <dbReference type="ARBA" id="ARBA00022553"/>
    </source>
</evidence>
<dbReference type="Gene3D" id="3.30.565.10">
    <property type="entry name" value="Histidine kinase-like ATPase, C-terminal domain"/>
    <property type="match status" value="1"/>
</dbReference>
<gene>
    <name evidence="16" type="ORF">GCM10009665_64910</name>
</gene>
<feature type="domain" description="Histidine kinase" evidence="14">
    <location>
        <begin position="288"/>
        <end position="498"/>
    </location>
</feature>
<evidence type="ECO:0000256" key="10">
    <source>
        <dbReference type="ARBA" id="ARBA00022840"/>
    </source>
</evidence>
<comment type="subcellular location">
    <subcellularLocation>
        <location evidence="2">Cell membrane</location>
        <topology evidence="2">Multi-pass membrane protein</topology>
    </subcellularLocation>
</comment>
<evidence type="ECO:0000256" key="6">
    <source>
        <dbReference type="ARBA" id="ARBA00022679"/>
    </source>
</evidence>
<dbReference type="InterPro" id="IPR036890">
    <property type="entry name" value="HATPase_C_sf"/>
</dbReference>
<dbReference type="PRINTS" id="PR00344">
    <property type="entry name" value="BCTRLSENSOR"/>
</dbReference>
<dbReference type="Gene3D" id="1.10.287.130">
    <property type="match status" value="1"/>
</dbReference>
<reference evidence="16 17" key="1">
    <citation type="journal article" date="2019" name="Int. J. Syst. Evol. Microbiol.">
        <title>The Global Catalogue of Microorganisms (GCM) 10K type strain sequencing project: providing services to taxonomists for standard genome sequencing and annotation.</title>
        <authorList>
            <consortium name="The Broad Institute Genomics Platform"/>
            <consortium name="The Broad Institute Genome Sequencing Center for Infectious Disease"/>
            <person name="Wu L."/>
            <person name="Ma J."/>
        </authorList>
    </citation>
    <scope>NUCLEOTIDE SEQUENCE [LARGE SCALE GENOMIC DNA]</scope>
    <source>
        <strain evidence="16 17">JCM 13004</strain>
    </source>
</reference>
<dbReference type="InterPro" id="IPR005467">
    <property type="entry name" value="His_kinase_dom"/>
</dbReference>
<evidence type="ECO:0000256" key="1">
    <source>
        <dbReference type="ARBA" id="ARBA00000085"/>
    </source>
</evidence>
<comment type="caution">
    <text evidence="16">The sequence shown here is derived from an EMBL/GenBank/DDBJ whole genome shotgun (WGS) entry which is preliminary data.</text>
</comment>
<evidence type="ECO:0000313" key="17">
    <source>
        <dbReference type="Proteomes" id="UP001500037"/>
    </source>
</evidence>
<dbReference type="SMART" id="SM00304">
    <property type="entry name" value="HAMP"/>
    <property type="match status" value="1"/>
</dbReference>
<evidence type="ECO:0000256" key="11">
    <source>
        <dbReference type="ARBA" id="ARBA00022989"/>
    </source>
</evidence>
<keyword evidence="6" id="KW-0808">Transferase</keyword>
<dbReference type="SUPFAM" id="SSF47384">
    <property type="entry name" value="Homodimeric domain of signal transducing histidine kinase"/>
    <property type="match status" value="1"/>
</dbReference>
<evidence type="ECO:0000256" key="2">
    <source>
        <dbReference type="ARBA" id="ARBA00004651"/>
    </source>
</evidence>
<keyword evidence="8" id="KW-0547">Nucleotide-binding</keyword>
<dbReference type="InterPro" id="IPR050980">
    <property type="entry name" value="2C_sensor_his_kinase"/>
</dbReference>
<proteinExistence type="predicted"/>
<dbReference type="SMART" id="SM00387">
    <property type="entry name" value="HATPase_c"/>
    <property type="match status" value="1"/>
</dbReference>
<keyword evidence="11 13" id="KW-1133">Transmembrane helix</keyword>
<dbReference type="InterPro" id="IPR003660">
    <property type="entry name" value="HAMP_dom"/>
</dbReference>
<organism evidence="16 17">
    <name type="scientific">Kitasatospora nipponensis</name>
    <dbReference type="NCBI Taxonomy" id="258049"/>
    <lineage>
        <taxon>Bacteria</taxon>
        <taxon>Bacillati</taxon>
        <taxon>Actinomycetota</taxon>
        <taxon>Actinomycetes</taxon>
        <taxon>Kitasatosporales</taxon>
        <taxon>Streptomycetaceae</taxon>
        <taxon>Kitasatospora</taxon>
    </lineage>
</organism>
<dbReference type="CDD" id="cd06225">
    <property type="entry name" value="HAMP"/>
    <property type="match status" value="1"/>
</dbReference>
<comment type="catalytic activity">
    <reaction evidence="1">
        <text>ATP + protein L-histidine = ADP + protein N-phospho-L-histidine.</text>
        <dbReference type="EC" id="2.7.13.3"/>
    </reaction>
</comment>
<accession>A0ABN1WY57</accession>
<keyword evidence="12" id="KW-0902">Two-component regulatory system</keyword>
<evidence type="ECO:0000259" key="14">
    <source>
        <dbReference type="PROSITE" id="PS50109"/>
    </source>
</evidence>
<evidence type="ECO:0000313" key="16">
    <source>
        <dbReference type="EMBL" id="GAA1267019.1"/>
    </source>
</evidence>
<sequence>MLTRMRIWHRISVRTRAAVGAALASVLAFGLATYWVGQGAYDQWLPTAQGLALNDATSLESALDFQQVLVDYRHSPYVLVLADGTWAAHDGLEESPSQPGFLPPLAQDVPVGYAEMVRIHLPSDAYDRTGPVSASATGRTATFLRRSGGMVLSSDQLAALTARRSIYPSDITQRGRQGLTPQRVTTYVLVDTTEARAATDRVTRELGWYLTPAASLFVAAVAWLVTGLALRPVESIRRRMAAIGEGAFHERVPVPPSRDGIARLAGTTNVTLDRLERALTEQRRLVADASHELRSPLAALRSALEVPLIHPQQADWPGIVRGALLDTERLQELADDLLLLARTEEAVGEGTVDLHDLATEQLAERAHTHPHLTFTADLTGAPSTVHGREVLVGRLLRNLLDNASRYAASTVRLTLTTADGWTLLTVTDDGPGIPTADRDRVFDRFVRLDTDRDRRTGGAGLGLALVRTIARSLGGTATATASPTGTGAHLVIRLPSGTP</sequence>
<keyword evidence="5" id="KW-0597">Phosphoprotein</keyword>
<evidence type="ECO:0000256" key="9">
    <source>
        <dbReference type="ARBA" id="ARBA00022777"/>
    </source>
</evidence>
<evidence type="ECO:0000256" key="13">
    <source>
        <dbReference type="SAM" id="Phobius"/>
    </source>
</evidence>
<evidence type="ECO:0000256" key="8">
    <source>
        <dbReference type="ARBA" id="ARBA00022741"/>
    </source>
</evidence>
<feature type="domain" description="HAMP" evidence="15">
    <location>
        <begin position="227"/>
        <end position="280"/>
    </location>
</feature>
<dbReference type="PANTHER" id="PTHR44936:SF10">
    <property type="entry name" value="SENSOR PROTEIN RSTB"/>
    <property type="match status" value="1"/>
</dbReference>
<dbReference type="InterPro" id="IPR004358">
    <property type="entry name" value="Sig_transdc_His_kin-like_C"/>
</dbReference>
<keyword evidence="17" id="KW-1185">Reference proteome</keyword>
<dbReference type="PROSITE" id="PS50885">
    <property type="entry name" value="HAMP"/>
    <property type="match status" value="1"/>
</dbReference>
<dbReference type="Pfam" id="PF00672">
    <property type="entry name" value="HAMP"/>
    <property type="match status" value="1"/>
</dbReference>
<dbReference type="InterPro" id="IPR003594">
    <property type="entry name" value="HATPase_dom"/>
</dbReference>
<dbReference type="InterPro" id="IPR036097">
    <property type="entry name" value="HisK_dim/P_sf"/>
</dbReference>
<protein>
    <recommendedName>
        <fullName evidence="3">histidine kinase</fullName>
        <ecNumber evidence="3">2.7.13.3</ecNumber>
    </recommendedName>
</protein>
<keyword evidence="9" id="KW-0418">Kinase</keyword>
<dbReference type="Gene3D" id="6.10.340.10">
    <property type="match status" value="1"/>
</dbReference>
<name>A0ABN1WY57_9ACTN</name>
<dbReference type="Pfam" id="PF02518">
    <property type="entry name" value="HATPase_c"/>
    <property type="match status" value="1"/>
</dbReference>
<dbReference type="PROSITE" id="PS50109">
    <property type="entry name" value="HIS_KIN"/>
    <property type="match status" value="1"/>
</dbReference>
<dbReference type="InterPro" id="IPR003661">
    <property type="entry name" value="HisK_dim/P_dom"/>
</dbReference>
<keyword evidence="10" id="KW-0067">ATP-binding</keyword>